<accession>A0AAD6T4J1</accession>
<dbReference type="AlphaFoldDB" id="A0AAD6T4J1"/>
<feature type="compositionally biased region" description="Polar residues" evidence="5">
    <location>
        <begin position="261"/>
        <end position="274"/>
    </location>
</feature>
<evidence type="ECO:0000256" key="2">
    <source>
        <dbReference type="ARBA" id="ARBA00022692"/>
    </source>
</evidence>
<feature type="transmembrane region" description="Helical" evidence="6">
    <location>
        <begin position="68"/>
        <end position="86"/>
    </location>
</feature>
<dbReference type="InterPro" id="IPR004776">
    <property type="entry name" value="Mem_transp_PIN-like"/>
</dbReference>
<dbReference type="PANTHER" id="PTHR31794:SF2">
    <property type="entry name" value="AUXIN EFFLUX TRANSPORTER FAMILY PROTEIN (EUROFUNG)"/>
    <property type="match status" value="1"/>
</dbReference>
<comment type="subcellular location">
    <subcellularLocation>
        <location evidence="1">Membrane</location>
        <topology evidence="1">Multi-pass membrane protein</topology>
    </subcellularLocation>
</comment>
<feature type="transmembrane region" description="Helical" evidence="6">
    <location>
        <begin position="491"/>
        <end position="515"/>
    </location>
</feature>
<name>A0AAD6T4J1_9AGAR</name>
<feature type="transmembrane region" description="Helical" evidence="6">
    <location>
        <begin position="565"/>
        <end position="586"/>
    </location>
</feature>
<protein>
    <submittedName>
        <fullName evidence="7">Membrane transport protein-domain-containing protein</fullName>
    </submittedName>
</protein>
<feature type="region of interest" description="Disordered" evidence="5">
    <location>
        <begin position="225"/>
        <end position="310"/>
    </location>
</feature>
<keyword evidence="3 6" id="KW-1133">Transmembrane helix</keyword>
<dbReference type="GO" id="GO:0055085">
    <property type="term" value="P:transmembrane transport"/>
    <property type="evidence" value="ECO:0007669"/>
    <property type="project" value="InterPro"/>
</dbReference>
<sequence>MSSLQTVMTDFDCTVSPATVEDGPFLPLLTTVFTSILEVFLLCLAGYILAGRGILDKKTQKQLNRLNVSLFTPSLLFSKVAFFLSPEKLKELWIIPIFFVIVTSVSMSVAFLMGWIFRVKRSQRNFAMAAAMFMNSNSLPIALMQSLVVTVPGLKWGKDDNKSAMLGRALTYLVLYSTLGMVLRWSYGVRLLAQSDPESEAADEEETSPLLGHAHDRFATDDTLRPMSREFGGEDAPHISVEEPVHTHKLLRPGHARQRSRFYNSFPNSPNQSRMKLPDIDSAPDSGSGSTFMHSPESSDSESDVEAEPLPVHAESAASTLPQHVRRPSRHIRQPSTISHLGASGWRRNKRRLHVAWAALNEFMTVPLWAALASIIVACVQPLQHALDEHMQPIKGAVTSAGGCAIPLTLIVLGGYFYPAPPEPASSGVSNGATLNGDNGAGVGERIGGIQTSKSTTSLLESVREMFGKQQTKPNGEVPARAKTRPGETKTVVIAVLARMILTPMLLLPLMALCAKFEFHAVFDDPVFVVANVLLVSSPPALTLAQITQAASGDAFERLISRTIFWAYCVVTPPATIGYVIIGLMLSKL</sequence>
<keyword evidence="2 6" id="KW-0812">Transmembrane</keyword>
<dbReference type="PANTHER" id="PTHR31794">
    <property type="entry name" value="AUXIN EFFLUX TRANSPORTER FAMILY PROTEIN (EUROFUNG)"/>
    <property type="match status" value="1"/>
</dbReference>
<feature type="transmembrane region" description="Helical" evidence="6">
    <location>
        <begin position="129"/>
        <end position="149"/>
    </location>
</feature>
<evidence type="ECO:0000256" key="5">
    <source>
        <dbReference type="SAM" id="MobiDB-lite"/>
    </source>
</evidence>
<comment type="caution">
    <text evidence="7">The sequence shown here is derived from an EMBL/GenBank/DDBJ whole genome shotgun (WGS) entry which is preliminary data.</text>
</comment>
<evidence type="ECO:0000256" key="3">
    <source>
        <dbReference type="ARBA" id="ARBA00022989"/>
    </source>
</evidence>
<evidence type="ECO:0000256" key="4">
    <source>
        <dbReference type="ARBA" id="ARBA00023136"/>
    </source>
</evidence>
<keyword evidence="8" id="KW-1185">Reference proteome</keyword>
<dbReference type="GO" id="GO:0005783">
    <property type="term" value="C:endoplasmic reticulum"/>
    <property type="evidence" value="ECO:0007669"/>
    <property type="project" value="TreeGrafter"/>
</dbReference>
<keyword evidence="4 6" id="KW-0472">Membrane</keyword>
<dbReference type="Proteomes" id="UP001218188">
    <property type="component" value="Unassembled WGS sequence"/>
</dbReference>
<evidence type="ECO:0000313" key="8">
    <source>
        <dbReference type="Proteomes" id="UP001218188"/>
    </source>
</evidence>
<dbReference type="EMBL" id="JARJCM010000026">
    <property type="protein sequence ID" value="KAJ7039661.1"/>
    <property type="molecule type" value="Genomic_DNA"/>
</dbReference>
<proteinExistence type="predicted"/>
<feature type="transmembrane region" description="Helical" evidence="6">
    <location>
        <begin position="397"/>
        <end position="418"/>
    </location>
</feature>
<feature type="compositionally biased region" description="Basic residues" evidence="5">
    <location>
        <begin position="247"/>
        <end position="260"/>
    </location>
</feature>
<feature type="transmembrane region" description="Helical" evidence="6">
    <location>
        <begin position="169"/>
        <end position="187"/>
    </location>
</feature>
<reference evidence="7" key="1">
    <citation type="submission" date="2023-03" db="EMBL/GenBank/DDBJ databases">
        <title>Massive genome expansion in bonnet fungi (Mycena s.s.) driven by repeated elements and novel gene families across ecological guilds.</title>
        <authorList>
            <consortium name="Lawrence Berkeley National Laboratory"/>
            <person name="Harder C.B."/>
            <person name="Miyauchi S."/>
            <person name="Viragh M."/>
            <person name="Kuo A."/>
            <person name="Thoen E."/>
            <person name="Andreopoulos B."/>
            <person name="Lu D."/>
            <person name="Skrede I."/>
            <person name="Drula E."/>
            <person name="Henrissat B."/>
            <person name="Morin E."/>
            <person name="Kohler A."/>
            <person name="Barry K."/>
            <person name="LaButti K."/>
            <person name="Morin E."/>
            <person name="Salamov A."/>
            <person name="Lipzen A."/>
            <person name="Mereny Z."/>
            <person name="Hegedus B."/>
            <person name="Baldrian P."/>
            <person name="Stursova M."/>
            <person name="Weitz H."/>
            <person name="Taylor A."/>
            <person name="Grigoriev I.V."/>
            <person name="Nagy L.G."/>
            <person name="Martin F."/>
            <person name="Kauserud H."/>
        </authorList>
    </citation>
    <scope>NUCLEOTIDE SEQUENCE</scope>
    <source>
        <strain evidence="7">CBHHK200</strain>
    </source>
</reference>
<gene>
    <name evidence="7" type="ORF">C8F04DRAFT_1086144</name>
</gene>
<feature type="transmembrane region" description="Helical" evidence="6">
    <location>
        <begin position="92"/>
        <end position="117"/>
    </location>
</feature>
<feature type="transmembrane region" description="Helical" evidence="6">
    <location>
        <begin position="527"/>
        <end position="545"/>
    </location>
</feature>
<evidence type="ECO:0000313" key="7">
    <source>
        <dbReference type="EMBL" id="KAJ7039661.1"/>
    </source>
</evidence>
<organism evidence="7 8">
    <name type="scientific">Mycena alexandri</name>
    <dbReference type="NCBI Taxonomy" id="1745969"/>
    <lineage>
        <taxon>Eukaryota</taxon>
        <taxon>Fungi</taxon>
        <taxon>Dikarya</taxon>
        <taxon>Basidiomycota</taxon>
        <taxon>Agaricomycotina</taxon>
        <taxon>Agaricomycetes</taxon>
        <taxon>Agaricomycetidae</taxon>
        <taxon>Agaricales</taxon>
        <taxon>Marasmiineae</taxon>
        <taxon>Mycenaceae</taxon>
        <taxon>Mycena</taxon>
    </lineage>
</organism>
<dbReference type="Pfam" id="PF03547">
    <property type="entry name" value="Mem_trans"/>
    <property type="match status" value="1"/>
</dbReference>
<feature type="transmembrane region" description="Helical" evidence="6">
    <location>
        <begin position="355"/>
        <end position="377"/>
    </location>
</feature>
<evidence type="ECO:0000256" key="6">
    <source>
        <dbReference type="SAM" id="Phobius"/>
    </source>
</evidence>
<feature type="transmembrane region" description="Helical" evidence="6">
    <location>
        <begin position="25"/>
        <end position="48"/>
    </location>
</feature>
<dbReference type="GO" id="GO:0016020">
    <property type="term" value="C:membrane"/>
    <property type="evidence" value="ECO:0007669"/>
    <property type="project" value="UniProtKB-SubCell"/>
</dbReference>
<evidence type="ECO:0000256" key="1">
    <source>
        <dbReference type="ARBA" id="ARBA00004141"/>
    </source>
</evidence>
<feature type="compositionally biased region" description="Basic and acidic residues" evidence="5">
    <location>
        <begin position="225"/>
        <end position="246"/>
    </location>
</feature>